<dbReference type="InterPro" id="IPR000847">
    <property type="entry name" value="LysR_HTH_N"/>
</dbReference>
<dbReference type="InterPro" id="IPR036388">
    <property type="entry name" value="WH-like_DNA-bd_sf"/>
</dbReference>
<dbReference type="InterPro" id="IPR058163">
    <property type="entry name" value="LysR-type_TF_proteobact-type"/>
</dbReference>
<organism evidence="6 7">
    <name type="scientific">Hyalangium rubrum</name>
    <dbReference type="NCBI Taxonomy" id="3103134"/>
    <lineage>
        <taxon>Bacteria</taxon>
        <taxon>Pseudomonadati</taxon>
        <taxon>Myxococcota</taxon>
        <taxon>Myxococcia</taxon>
        <taxon>Myxococcales</taxon>
        <taxon>Cystobacterineae</taxon>
        <taxon>Archangiaceae</taxon>
        <taxon>Hyalangium</taxon>
    </lineage>
</organism>
<gene>
    <name evidence="6" type="ORF">SYV04_13310</name>
</gene>
<keyword evidence="2" id="KW-0805">Transcription regulation</keyword>
<dbReference type="EMBL" id="JAXIVS010000004">
    <property type="protein sequence ID" value="MDY7227383.1"/>
    <property type="molecule type" value="Genomic_DNA"/>
</dbReference>
<comment type="similarity">
    <text evidence="1">Belongs to the LysR transcriptional regulatory family.</text>
</comment>
<evidence type="ECO:0000256" key="2">
    <source>
        <dbReference type="ARBA" id="ARBA00023015"/>
    </source>
</evidence>
<dbReference type="Proteomes" id="UP001291309">
    <property type="component" value="Unassembled WGS sequence"/>
</dbReference>
<evidence type="ECO:0000313" key="7">
    <source>
        <dbReference type="Proteomes" id="UP001291309"/>
    </source>
</evidence>
<dbReference type="Pfam" id="PF03466">
    <property type="entry name" value="LysR_substrate"/>
    <property type="match status" value="1"/>
</dbReference>
<dbReference type="Gene3D" id="3.40.190.290">
    <property type="match status" value="1"/>
</dbReference>
<dbReference type="PANTHER" id="PTHR30537">
    <property type="entry name" value="HTH-TYPE TRANSCRIPTIONAL REGULATOR"/>
    <property type="match status" value="1"/>
</dbReference>
<feature type="domain" description="HTH lysR-type" evidence="5">
    <location>
        <begin position="3"/>
        <end position="60"/>
    </location>
</feature>
<sequence>MFDPVNDMLVFAAVARAGSITRAGKALRLPKSTVSRRMASLEERLGTRLLLKSTRRLVLTQAGEAFLERCLRLADEVDDVLAFASGLDDQPRGMLRVTMPPDFGDLVLVDAIASFTARYPEIQLVLDESQRYVDLIAERFDLALRAGVLPDSSLVARRLMTLESGIFASPSYLARWPAPRTPGELASHNFVILEGRTRFDRLRLHSGQRRVEAVLEGTLTVSTSRMQLRLGLAGAGAIVYPGRYCEDAVREGRLVRLLPEWSTEPAPIWLVTPSGRLLPRKTVLFIEHVLTAVK</sequence>
<keyword evidence="4" id="KW-0804">Transcription</keyword>
<dbReference type="Pfam" id="PF00126">
    <property type="entry name" value="HTH_1"/>
    <property type="match status" value="1"/>
</dbReference>
<dbReference type="InterPro" id="IPR005119">
    <property type="entry name" value="LysR_subst-bd"/>
</dbReference>
<evidence type="ECO:0000259" key="5">
    <source>
        <dbReference type="PROSITE" id="PS50931"/>
    </source>
</evidence>
<evidence type="ECO:0000256" key="3">
    <source>
        <dbReference type="ARBA" id="ARBA00023125"/>
    </source>
</evidence>
<dbReference type="Gene3D" id="1.10.10.10">
    <property type="entry name" value="Winged helix-like DNA-binding domain superfamily/Winged helix DNA-binding domain"/>
    <property type="match status" value="1"/>
</dbReference>
<keyword evidence="7" id="KW-1185">Reference proteome</keyword>
<proteinExistence type="inferred from homology"/>
<dbReference type="PANTHER" id="PTHR30537:SF5">
    <property type="entry name" value="HTH-TYPE TRANSCRIPTIONAL ACTIVATOR TTDR-RELATED"/>
    <property type="match status" value="1"/>
</dbReference>
<dbReference type="PROSITE" id="PS50931">
    <property type="entry name" value="HTH_LYSR"/>
    <property type="match status" value="1"/>
</dbReference>
<comment type="caution">
    <text evidence="6">The sequence shown here is derived from an EMBL/GenBank/DDBJ whole genome shotgun (WGS) entry which is preliminary data.</text>
</comment>
<evidence type="ECO:0000256" key="4">
    <source>
        <dbReference type="ARBA" id="ARBA00023163"/>
    </source>
</evidence>
<evidence type="ECO:0000313" key="6">
    <source>
        <dbReference type="EMBL" id="MDY7227383.1"/>
    </source>
</evidence>
<protein>
    <submittedName>
        <fullName evidence="6">LysR family transcriptional regulator</fullName>
    </submittedName>
</protein>
<accession>A0ABU5H3K6</accession>
<dbReference type="CDD" id="cd08422">
    <property type="entry name" value="PBP2_CrgA_like"/>
    <property type="match status" value="1"/>
</dbReference>
<name>A0ABU5H3K6_9BACT</name>
<dbReference type="RefSeq" id="WP_321546109.1">
    <property type="nucleotide sequence ID" value="NZ_JAXIVS010000004.1"/>
</dbReference>
<keyword evidence="3" id="KW-0238">DNA-binding</keyword>
<dbReference type="SUPFAM" id="SSF46785">
    <property type="entry name" value="Winged helix' DNA-binding domain"/>
    <property type="match status" value="1"/>
</dbReference>
<dbReference type="SUPFAM" id="SSF53850">
    <property type="entry name" value="Periplasmic binding protein-like II"/>
    <property type="match status" value="1"/>
</dbReference>
<evidence type="ECO:0000256" key="1">
    <source>
        <dbReference type="ARBA" id="ARBA00009437"/>
    </source>
</evidence>
<dbReference type="InterPro" id="IPR036390">
    <property type="entry name" value="WH_DNA-bd_sf"/>
</dbReference>
<reference evidence="6 7" key="1">
    <citation type="submission" date="2023-12" db="EMBL/GenBank/DDBJ databases">
        <title>the genome sequence of Hyalangium sp. s54d21.</title>
        <authorList>
            <person name="Zhang X."/>
        </authorList>
    </citation>
    <scope>NUCLEOTIDE SEQUENCE [LARGE SCALE GENOMIC DNA]</scope>
    <source>
        <strain evidence="7">s54d21</strain>
    </source>
</reference>